<dbReference type="Gene3D" id="4.10.220.110">
    <property type="match status" value="1"/>
</dbReference>
<evidence type="ECO:0000256" key="1">
    <source>
        <dbReference type="SAM" id="MobiDB-lite"/>
    </source>
</evidence>
<dbReference type="InterPro" id="IPR017847">
    <property type="entry name" value="T6SS_RhsGE_Vgr_subset"/>
</dbReference>
<dbReference type="Gene3D" id="3.55.50.10">
    <property type="entry name" value="Baseplate protein-like domains"/>
    <property type="match status" value="1"/>
</dbReference>
<keyword evidence="5" id="KW-1185">Reference proteome</keyword>
<protein>
    <submittedName>
        <fullName evidence="4">Type VI secretion system tip protein VgrG</fullName>
    </submittedName>
</protein>
<dbReference type="SUPFAM" id="SSF69279">
    <property type="entry name" value="Phage tail proteins"/>
    <property type="match status" value="2"/>
</dbReference>
<feature type="compositionally biased region" description="Polar residues" evidence="1">
    <location>
        <begin position="675"/>
        <end position="684"/>
    </location>
</feature>
<proteinExistence type="predicted"/>
<organism evidence="4 5">
    <name type="scientific">Paraburkholderia lacunae</name>
    <dbReference type="NCBI Taxonomy" id="2211104"/>
    <lineage>
        <taxon>Bacteria</taxon>
        <taxon>Pseudomonadati</taxon>
        <taxon>Pseudomonadota</taxon>
        <taxon>Betaproteobacteria</taxon>
        <taxon>Burkholderiales</taxon>
        <taxon>Burkholderiaceae</taxon>
        <taxon>Paraburkholderia</taxon>
    </lineage>
</organism>
<sequence length="875" mass="96156">MQPRAFGGLSPQPIFEAIHRGLLQRDRLLKLDTPLGANALIPLRAIGEARLGRDYTWTIDAASTRDDLNLDALMAQPVTLWLQLPRGTFDFDSEYRPIHGYVHKVQRLGADGGLTTYQIGFSSALHFLRHRRDEHYWLDRDATAILSDVFNRYPQLQGAFQFKLSRPLAVRSYCRQSETDWNFAERLMEDEGLYGYWAHADNEQKTTYVIVDRVSTLPDAKPIGFYRGDVGDEVDRFTQWTALRQLNSVAVASRSGDYKRPTSPFEVQSTVQTTSYTEQVNWRTEEEKKIPYPQLEHYSAGAYRYPDSDRGGSWAQIRAEEYESRSRRFFGVGGSRWIDIGGRFVLDDHPAHTETDARQREFVAVAVRWTIQNNVPIVQPGAHLPYSLQADVERVRSSTGSALAIASHPQDGSVGVYVVEVEAQRTDVEYRSPFDHPKPVMTVEMATVVTPNGEEIWTDALNRVKVRFHWDRQSPAEAFNTSPALLIAQSDTGERYGGVHVPRRGETIYIDFVGGDCDRPYVVSRAPGGATPPMWHSHGLFSGFQSREYGGGGGYNEVQLDDATGQTRARLLSTTGSDYSHLTLGYAIVQQGNTRGRFLGLGYTLHADRYGAIRANRGLYVGTYEARHDGDQLDVDEAREQLKDAADVMAAQSSLAEQHRAASLKDGHAALTHFTDATQQSSAPETKGGRTAGGGTGSANTFRAPLMLLGSAAGIGLSTPQSIQVAADQHVNVVAGKGAFVATGKSLAMSVGEAASLFAQEGVKMFSKGPVQIESHGDNIGLIAQKILQILSTTGRIEIAADQEILITCGEAYIRIAKGNIEIHAPGKIDVKGSLHSFNGPASMPFQMPTLPDAVCVPCMMKRAAGRSPFVTTGA</sequence>
<comment type="caution">
    <text evidence="4">The sequence shown here is derived from an EMBL/GenBank/DDBJ whole genome shotgun (WGS) entry which is preliminary data.</text>
</comment>
<dbReference type="Proteomes" id="UP000254875">
    <property type="component" value="Unassembled WGS sequence"/>
</dbReference>
<dbReference type="Pfam" id="PF13296">
    <property type="entry name" value="T6SS_Vgr"/>
    <property type="match status" value="1"/>
</dbReference>
<dbReference type="SUPFAM" id="SSF69255">
    <property type="entry name" value="gp5 N-terminal domain-like"/>
    <property type="match status" value="1"/>
</dbReference>
<dbReference type="AlphaFoldDB" id="A0A370NBE8"/>
<name>A0A370NBE8_9BURK</name>
<gene>
    <name evidence="4" type="ORF">DLM46_11375</name>
</gene>
<dbReference type="Gene3D" id="2.40.50.230">
    <property type="entry name" value="Gp5 N-terminal domain"/>
    <property type="match status" value="1"/>
</dbReference>
<dbReference type="NCBIfam" id="TIGR01646">
    <property type="entry name" value="vgr_GE"/>
    <property type="match status" value="1"/>
</dbReference>
<dbReference type="Pfam" id="PF05954">
    <property type="entry name" value="Phage_GPD"/>
    <property type="match status" value="1"/>
</dbReference>
<feature type="domain" description="DUF2345" evidence="2">
    <location>
        <begin position="695"/>
        <end position="842"/>
    </location>
</feature>
<evidence type="ECO:0000313" key="5">
    <source>
        <dbReference type="Proteomes" id="UP000254875"/>
    </source>
</evidence>
<dbReference type="InterPro" id="IPR018769">
    <property type="entry name" value="VgrG2_DUF2345"/>
</dbReference>
<dbReference type="NCBIfam" id="TIGR03361">
    <property type="entry name" value="VI_Rhs_Vgr"/>
    <property type="match status" value="1"/>
</dbReference>
<dbReference type="InterPro" id="IPR028244">
    <property type="entry name" value="T6SS_Rhs_Vgr_dom"/>
</dbReference>
<evidence type="ECO:0000313" key="4">
    <source>
        <dbReference type="EMBL" id="RDK02924.1"/>
    </source>
</evidence>
<accession>A0A370NBE8</accession>
<dbReference type="EMBL" id="QHKS01000006">
    <property type="protein sequence ID" value="RDK02924.1"/>
    <property type="molecule type" value="Genomic_DNA"/>
</dbReference>
<dbReference type="Gene3D" id="2.30.110.50">
    <property type="match status" value="1"/>
</dbReference>
<dbReference type="Pfam" id="PF10106">
    <property type="entry name" value="DUF2345"/>
    <property type="match status" value="1"/>
</dbReference>
<evidence type="ECO:0000259" key="2">
    <source>
        <dbReference type="Pfam" id="PF10106"/>
    </source>
</evidence>
<dbReference type="InterPro" id="IPR037026">
    <property type="entry name" value="Vgr_OB-fold_dom_sf"/>
</dbReference>
<evidence type="ECO:0000259" key="3">
    <source>
        <dbReference type="Pfam" id="PF13296"/>
    </source>
</evidence>
<dbReference type="OrthoDB" id="1907165at2"/>
<reference evidence="5" key="1">
    <citation type="submission" date="2018-05" db="EMBL/GenBank/DDBJ databases">
        <authorList>
            <person name="Feng T."/>
        </authorList>
    </citation>
    <scope>NUCLEOTIDE SEQUENCE [LARGE SCALE GENOMIC DNA]</scope>
    <source>
        <strain evidence="5">S27</strain>
    </source>
</reference>
<feature type="region of interest" description="Disordered" evidence="1">
    <location>
        <begin position="675"/>
        <end position="698"/>
    </location>
</feature>
<dbReference type="InterPro" id="IPR006533">
    <property type="entry name" value="T6SS_Vgr_RhsGE"/>
</dbReference>
<feature type="domain" description="Putative type VI secretion system Rhs element associated Vgr" evidence="3">
    <location>
        <begin position="550"/>
        <end position="653"/>
    </location>
</feature>